<protein>
    <submittedName>
        <fullName evidence="2">NYN domain-containing protein</fullName>
    </submittedName>
</protein>
<dbReference type="PANTHER" id="PTHR35458">
    <property type="entry name" value="SLR0755 PROTEIN"/>
    <property type="match status" value="1"/>
</dbReference>
<dbReference type="InterPro" id="IPR047140">
    <property type="entry name" value="LabA"/>
</dbReference>
<name>A0AAP7ZL02_RALSL</name>
<dbReference type="EMBL" id="NCTK01000001">
    <property type="protein sequence ID" value="OYQ12535.1"/>
    <property type="molecule type" value="Genomic_DNA"/>
</dbReference>
<dbReference type="PANTHER" id="PTHR35458:SF8">
    <property type="entry name" value="SLR0650 PROTEIN"/>
    <property type="match status" value="1"/>
</dbReference>
<sequence>MTTKASGHYPDGGHCQIPCPYKKITDALRELLVSGPTEHPGGSDGKKKQAAVPAAYIRPGSAPAHKDLVTESVHVFVDDQNLFWGLQNSGQRRDYRIDFGLLLAAAAKDSNGKDRFVKSTYIAGVIPDDDSFWEAAKSKGFTVRRGYLSSSGGQTRSKQDDAYLITEITSTLYEHDGPATIVLVAGDADYVPPLLRANEKGWRVEIAFIDRGLSSALDAVCHQFRTINPSSIKYIRS</sequence>
<dbReference type="AlphaFoldDB" id="A0AAP7ZL02"/>
<accession>A0AAP7ZL02</accession>
<gene>
    <name evidence="2" type="ORF">B7R77_04190</name>
</gene>
<dbReference type="InterPro" id="IPR021139">
    <property type="entry name" value="NYN"/>
</dbReference>
<evidence type="ECO:0000259" key="1">
    <source>
        <dbReference type="Pfam" id="PF01936"/>
    </source>
</evidence>
<dbReference type="Gene3D" id="3.40.50.1010">
    <property type="entry name" value="5'-nuclease"/>
    <property type="match status" value="1"/>
</dbReference>
<comment type="caution">
    <text evidence="2">The sequence shown here is derived from an EMBL/GenBank/DDBJ whole genome shotgun (WGS) entry which is preliminary data.</text>
</comment>
<dbReference type="RefSeq" id="WP_094393762.1">
    <property type="nucleotide sequence ID" value="NZ_NCTK01000001.1"/>
</dbReference>
<dbReference type="Pfam" id="PF01936">
    <property type="entry name" value="NYN"/>
    <property type="match status" value="1"/>
</dbReference>
<evidence type="ECO:0000313" key="3">
    <source>
        <dbReference type="Proteomes" id="UP000216164"/>
    </source>
</evidence>
<organism evidence="2 3">
    <name type="scientific">Ralstonia solanacearum K60</name>
    <dbReference type="NCBI Taxonomy" id="1091042"/>
    <lineage>
        <taxon>Bacteria</taxon>
        <taxon>Pseudomonadati</taxon>
        <taxon>Pseudomonadota</taxon>
        <taxon>Betaproteobacteria</taxon>
        <taxon>Burkholderiales</taxon>
        <taxon>Burkholderiaceae</taxon>
        <taxon>Ralstonia</taxon>
        <taxon>Ralstonia solanacearum species complex</taxon>
    </lineage>
</organism>
<dbReference type="GO" id="GO:0004540">
    <property type="term" value="F:RNA nuclease activity"/>
    <property type="evidence" value="ECO:0007669"/>
    <property type="project" value="InterPro"/>
</dbReference>
<reference evidence="2 3" key="1">
    <citation type="submission" date="2017-04" db="EMBL/GenBank/DDBJ databases">
        <title>Genome Announcement: Closed genomes of Ralstonia solanacearum strains K60, UW551, and UW700.</title>
        <authorList>
            <person name="Hayes M."/>
            <person name="Macintyre A.M."/>
            <person name="Allen C."/>
        </authorList>
    </citation>
    <scope>NUCLEOTIDE SEQUENCE [LARGE SCALE GENOMIC DNA]</scope>
    <source>
        <strain evidence="2 3">UW25</strain>
    </source>
</reference>
<feature type="domain" description="NYN" evidence="1">
    <location>
        <begin position="73"/>
        <end position="227"/>
    </location>
</feature>
<dbReference type="Proteomes" id="UP000216164">
    <property type="component" value="Unassembled WGS sequence"/>
</dbReference>
<evidence type="ECO:0000313" key="2">
    <source>
        <dbReference type="EMBL" id="OYQ12535.1"/>
    </source>
</evidence>
<proteinExistence type="predicted"/>